<proteinExistence type="predicted"/>
<accession>A0A7C8YI92</accession>
<sequence>MEFRLPQSNVKQTKLPFWRPGLNHEKVEVTWIRKNTHAFAIYLVFIISSSSTYIVSDNSPISTSRYYHVFMAYPSNTHDCRRMHISMQCFLFPHVLSIFLIPNHDSMITATSHKAYFIPRHE</sequence>
<organism evidence="1">
    <name type="scientific">Opuntia streptacantha</name>
    <name type="common">Prickly pear cactus</name>
    <name type="synonym">Opuntia cardona</name>
    <dbReference type="NCBI Taxonomy" id="393608"/>
    <lineage>
        <taxon>Eukaryota</taxon>
        <taxon>Viridiplantae</taxon>
        <taxon>Streptophyta</taxon>
        <taxon>Embryophyta</taxon>
        <taxon>Tracheophyta</taxon>
        <taxon>Spermatophyta</taxon>
        <taxon>Magnoliopsida</taxon>
        <taxon>eudicotyledons</taxon>
        <taxon>Gunneridae</taxon>
        <taxon>Pentapetalae</taxon>
        <taxon>Caryophyllales</taxon>
        <taxon>Cactineae</taxon>
        <taxon>Cactaceae</taxon>
        <taxon>Opuntioideae</taxon>
        <taxon>Opuntia</taxon>
    </lineage>
</organism>
<reference evidence="1" key="1">
    <citation type="journal article" date="2013" name="J. Plant Res.">
        <title>Effect of fungi and light on seed germination of three Opuntia species from semiarid lands of central Mexico.</title>
        <authorList>
            <person name="Delgado-Sanchez P."/>
            <person name="Jimenez-Bremont J.F."/>
            <person name="Guerrero-Gonzalez Mde L."/>
            <person name="Flores J."/>
        </authorList>
    </citation>
    <scope>NUCLEOTIDE SEQUENCE</scope>
    <source>
        <tissue evidence="1">Cladode</tissue>
    </source>
</reference>
<dbReference type="EMBL" id="GISG01021777">
    <property type="protein sequence ID" value="MBA4618693.1"/>
    <property type="molecule type" value="Transcribed_RNA"/>
</dbReference>
<evidence type="ECO:0000313" key="1">
    <source>
        <dbReference type="EMBL" id="MBA4618693.1"/>
    </source>
</evidence>
<protein>
    <submittedName>
        <fullName evidence="1">Uncharacterized protein</fullName>
    </submittedName>
</protein>
<reference evidence="1" key="2">
    <citation type="submission" date="2020-07" db="EMBL/GenBank/DDBJ databases">
        <authorList>
            <person name="Vera ALvarez R."/>
            <person name="Arias-Moreno D.M."/>
            <person name="Jimenez-Jacinto V."/>
            <person name="Jimenez-Bremont J.F."/>
            <person name="Swaminathan K."/>
            <person name="Moose S.P."/>
            <person name="Guerrero-Gonzalez M.L."/>
            <person name="Marino-Ramirez L."/>
            <person name="Landsman D."/>
            <person name="Rodriguez-Kessler M."/>
            <person name="Delgado-Sanchez P."/>
        </authorList>
    </citation>
    <scope>NUCLEOTIDE SEQUENCE</scope>
    <source>
        <tissue evidence="1">Cladode</tissue>
    </source>
</reference>
<dbReference type="AlphaFoldDB" id="A0A7C8YI92"/>
<name>A0A7C8YI92_OPUST</name>